<name>A0AAU8ID60_9BACL</name>
<gene>
    <name evidence="3" type="ORF">ABNN70_10565</name>
</gene>
<dbReference type="Pfam" id="PF21378">
    <property type="entry name" value="YceM-like_C"/>
    <property type="match status" value="1"/>
</dbReference>
<protein>
    <submittedName>
        <fullName evidence="3">Gfo/Idh/MocA family oxidoreductase</fullName>
    </submittedName>
</protein>
<reference evidence="3" key="1">
    <citation type="submission" date="2024-06" db="EMBL/GenBank/DDBJ databases">
        <authorList>
            <person name="Fan A."/>
            <person name="Zhang F.Y."/>
            <person name="Zhang L."/>
        </authorList>
    </citation>
    <scope>NUCLEOTIDE SEQUENCE</scope>
    <source>
        <strain evidence="3">Y61</strain>
    </source>
</reference>
<dbReference type="SUPFAM" id="SSF55347">
    <property type="entry name" value="Glyceraldehyde-3-phosphate dehydrogenase-like, C-terminal domain"/>
    <property type="match status" value="1"/>
</dbReference>
<dbReference type="Gene3D" id="3.40.50.720">
    <property type="entry name" value="NAD(P)-binding Rossmann-like Domain"/>
    <property type="match status" value="1"/>
</dbReference>
<feature type="domain" description="Gfo/Idh/MocA-like oxidoreductase N-terminal" evidence="1">
    <location>
        <begin position="2"/>
        <end position="120"/>
    </location>
</feature>
<dbReference type="PANTHER" id="PTHR43708">
    <property type="entry name" value="CONSERVED EXPRESSED OXIDOREDUCTASE (EUROFUNG)"/>
    <property type="match status" value="1"/>
</dbReference>
<dbReference type="InterPro" id="IPR036291">
    <property type="entry name" value="NAD(P)-bd_dom_sf"/>
</dbReference>
<dbReference type="PANTHER" id="PTHR43708:SF4">
    <property type="entry name" value="OXIDOREDUCTASE YCEM-RELATED"/>
    <property type="match status" value="1"/>
</dbReference>
<dbReference type="EMBL" id="CP159510">
    <property type="protein sequence ID" value="XCJ16131.1"/>
    <property type="molecule type" value="Genomic_DNA"/>
</dbReference>
<dbReference type="RefSeq" id="WP_353947758.1">
    <property type="nucleotide sequence ID" value="NZ_CP159510.1"/>
</dbReference>
<dbReference type="SUPFAM" id="SSF51735">
    <property type="entry name" value="NAD(P)-binding Rossmann-fold domains"/>
    <property type="match status" value="1"/>
</dbReference>
<evidence type="ECO:0000259" key="2">
    <source>
        <dbReference type="Pfam" id="PF21378"/>
    </source>
</evidence>
<accession>A0AAU8ID60</accession>
<evidence type="ECO:0000313" key="3">
    <source>
        <dbReference type="EMBL" id="XCJ16131.1"/>
    </source>
</evidence>
<dbReference type="Pfam" id="PF01408">
    <property type="entry name" value="GFO_IDH_MocA"/>
    <property type="match status" value="1"/>
</dbReference>
<proteinExistence type="predicted"/>
<sequence>MLKVGIVGIGSIASKAYLPVLSKKEGIECHICTRNRETLLRVGQRYRWQHVYSQIDQLIHSGIQVAFVHAATLAHPKLVTELLNHGISVYVDKPIADSYEKAKELTELARRKHVMLMTGFNRRYAPLNSEAKAVKNKTMVVLQKNRVNDPKDVRTFVFDDFIHVVDTIRYVLGGPVHVLTVRAQKNETGLFTGLTVLFSTNGEQACAIMNRTSGANEEVLQVMSPQGEFRVKNLVEGEWVHGMDKSIRSFNDWTPTLYKRGFPQIVDAFLEAAAKGKAEAISKDDALETHRLCEQIVRMAERI</sequence>
<dbReference type="AlphaFoldDB" id="A0AAU8ID60"/>
<dbReference type="InterPro" id="IPR000683">
    <property type="entry name" value="Gfo/Idh/MocA-like_OxRdtase_N"/>
</dbReference>
<dbReference type="Gene3D" id="3.30.360.10">
    <property type="entry name" value="Dihydrodipicolinate Reductase, domain 2"/>
    <property type="match status" value="1"/>
</dbReference>
<feature type="domain" description="YceM-like C-terminal" evidence="2">
    <location>
        <begin position="132"/>
        <end position="238"/>
    </location>
</feature>
<evidence type="ECO:0000259" key="1">
    <source>
        <dbReference type="Pfam" id="PF01408"/>
    </source>
</evidence>
<dbReference type="InterPro" id="IPR051317">
    <property type="entry name" value="Gfo/Idh/MocA_oxidoreduct"/>
</dbReference>
<organism evidence="3">
    <name type="scientific">Sporolactobacillus sp. Y61</name>
    <dbReference type="NCBI Taxonomy" id="3160863"/>
    <lineage>
        <taxon>Bacteria</taxon>
        <taxon>Bacillati</taxon>
        <taxon>Bacillota</taxon>
        <taxon>Bacilli</taxon>
        <taxon>Bacillales</taxon>
        <taxon>Sporolactobacillaceae</taxon>
        <taxon>Sporolactobacillus</taxon>
    </lineage>
</organism>
<dbReference type="GO" id="GO:0000166">
    <property type="term" value="F:nucleotide binding"/>
    <property type="evidence" value="ECO:0007669"/>
    <property type="project" value="InterPro"/>
</dbReference>
<dbReference type="InterPro" id="IPR048477">
    <property type="entry name" value="YceM-like_C"/>
</dbReference>